<keyword evidence="2" id="KW-1185">Reference proteome</keyword>
<proteinExistence type="predicted"/>
<protein>
    <submittedName>
        <fullName evidence="1">DUF6767 domain-containing protein</fullName>
    </submittedName>
</protein>
<comment type="caution">
    <text evidence="1">The sequence shown here is derived from an EMBL/GenBank/DDBJ whole genome shotgun (WGS) entry which is preliminary data.</text>
</comment>
<dbReference type="Pfam" id="PF20555">
    <property type="entry name" value="DUF6767"/>
    <property type="match status" value="1"/>
</dbReference>
<evidence type="ECO:0000313" key="1">
    <source>
        <dbReference type="EMBL" id="MFC7277734.1"/>
    </source>
</evidence>
<name>A0ABW2HX07_9ACTN</name>
<evidence type="ECO:0000313" key="2">
    <source>
        <dbReference type="Proteomes" id="UP001596548"/>
    </source>
</evidence>
<dbReference type="InterPro" id="IPR046658">
    <property type="entry name" value="DUF6767"/>
</dbReference>
<organism evidence="1 2">
    <name type="scientific">Paractinoplanes rhizophilus</name>
    <dbReference type="NCBI Taxonomy" id="1416877"/>
    <lineage>
        <taxon>Bacteria</taxon>
        <taxon>Bacillati</taxon>
        <taxon>Actinomycetota</taxon>
        <taxon>Actinomycetes</taxon>
        <taxon>Micromonosporales</taxon>
        <taxon>Micromonosporaceae</taxon>
        <taxon>Paractinoplanes</taxon>
    </lineage>
</organism>
<sequence length="66" mass="7186">MGRRRPDPRCPLRPGEPCTLCEMGATGPQDCPLVYLVMTDDELRAGVHEAAVRARSAQRPVARPTG</sequence>
<dbReference type="EMBL" id="JBHTBJ010000025">
    <property type="protein sequence ID" value="MFC7277734.1"/>
    <property type="molecule type" value="Genomic_DNA"/>
</dbReference>
<reference evidence="2" key="1">
    <citation type="journal article" date="2019" name="Int. J. Syst. Evol. Microbiol.">
        <title>The Global Catalogue of Microorganisms (GCM) 10K type strain sequencing project: providing services to taxonomists for standard genome sequencing and annotation.</title>
        <authorList>
            <consortium name="The Broad Institute Genomics Platform"/>
            <consortium name="The Broad Institute Genome Sequencing Center for Infectious Disease"/>
            <person name="Wu L."/>
            <person name="Ma J."/>
        </authorList>
    </citation>
    <scope>NUCLEOTIDE SEQUENCE [LARGE SCALE GENOMIC DNA]</scope>
    <source>
        <strain evidence="2">XZYJT-10</strain>
    </source>
</reference>
<dbReference type="RefSeq" id="WP_378973708.1">
    <property type="nucleotide sequence ID" value="NZ_JBHTBJ010000025.1"/>
</dbReference>
<gene>
    <name evidence="1" type="ORF">ACFQS1_27420</name>
</gene>
<dbReference type="Proteomes" id="UP001596548">
    <property type="component" value="Unassembled WGS sequence"/>
</dbReference>
<accession>A0ABW2HX07</accession>